<dbReference type="Proteomes" id="UP000314986">
    <property type="component" value="Unassembled WGS sequence"/>
</dbReference>
<dbReference type="GO" id="GO:0036158">
    <property type="term" value="P:outer dynein arm assembly"/>
    <property type="evidence" value="ECO:0007669"/>
    <property type="project" value="InterPro"/>
</dbReference>
<name>A0A4W3H6P5_CALMI</name>
<dbReference type="InterPro" id="IPR033192">
    <property type="entry name" value="ODAD3"/>
</dbReference>
<dbReference type="GO" id="GO:0035253">
    <property type="term" value="C:ciliary rootlet"/>
    <property type="evidence" value="ECO:0007669"/>
    <property type="project" value="TreeGrafter"/>
</dbReference>
<organism evidence="3 4">
    <name type="scientific">Callorhinchus milii</name>
    <name type="common">Ghost shark</name>
    <dbReference type="NCBI Taxonomy" id="7868"/>
    <lineage>
        <taxon>Eukaryota</taxon>
        <taxon>Metazoa</taxon>
        <taxon>Chordata</taxon>
        <taxon>Craniata</taxon>
        <taxon>Vertebrata</taxon>
        <taxon>Chondrichthyes</taxon>
        <taxon>Holocephali</taxon>
        <taxon>Chimaeriformes</taxon>
        <taxon>Callorhinchidae</taxon>
        <taxon>Callorhinchus</taxon>
    </lineage>
</organism>
<keyword evidence="2" id="KW-1133">Transmembrane helix</keyword>
<keyword evidence="2" id="KW-0472">Membrane</keyword>
<reference evidence="4" key="1">
    <citation type="journal article" date="2006" name="Science">
        <title>Ancient noncoding elements conserved in the human genome.</title>
        <authorList>
            <person name="Venkatesh B."/>
            <person name="Kirkness E.F."/>
            <person name="Loh Y.H."/>
            <person name="Halpern A.L."/>
            <person name="Lee A.P."/>
            <person name="Johnson J."/>
            <person name="Dandona N."/>
            <person name="Viswanathan L.D."/>
            <person name="Tay A."/>
            <person name="Venter J.C."/>
            <person name="Strausberg R.L."/>
            <person name="Brenner S."/>
        </authorList>
    </citation>
    <scope>NUCLEOTIDE SEQUENCE [LARGE SCALE GENOMIC DNA]</scope>
</reference>
<reference evidence="3" key="5">
    <citation type="submission" date="2025-09" db="UniProtKB">
        <authorList>
            <consortium name="Ensembl"/>
        </authorList>
    </citation>
    <scope>IDENTIFICATION</scope>
</reference>
<dbReference type="GO" id="GO:0003341">
    <property type="term" value="P:cilium movement"/>
    <property type="evidence" value="ECO:0007669"/>
    <property type="project" value="InterPro"/>
</dbReference>
<reference evidence="3" key="4">
    <citation type="submission" date="2025-08" db="UniProtKB">
        <authorList>
            <consortium name="Ensembl"/>
        </authorList>
    </citation>
    <scope>IDENTIFICATION</scope>
</reference>
<sequence>MRACVCVAGRCEQEVVKRVVMQGDTQKQLEEMKEGNIRQLSLLREEKKKLVTQLEELKYSQNNNLSSGRQMLKELDSHVKQEKERQENELERLTYIIHIMMLVKAGVEHLSNKLRHIQMVPEQRGRGVGRGVRVYMVCVCAHVYVVCVCVCGVCVCGVRVCVCM</sequence>
<keyword evidence="2" id="KW-0812">Transmembrane</keyword>
<dbReference type="AlphaFoldDB" id="A0A4W3H6P5"/>
<dbReference type="InParanoid" id="A0A4W3H6P5"/>
<keyword evidence="1" id="KW-0175">Coiled coil</keyword>
<proteinExistence type="predicted"/>
<dbReference type="GO" id="GO:0036064">
    <property type="term" value="C:ciliary basal body"/>
    <property type="evidence" value="ECO:0007669"/>
    <property type="project" value="TreeGrafter"/>
</dbReference>
<dbReference type="Ensembl" id="ENSCMIT00000011119.1">
    <property type="protein sequence ID" value="ENSCMIP00000010842.1"/>
    <property type="gene ID" value="ENSCMIG00000005706.1"/>
</dbReference>
<reference evidence="4" key="2">
    <citation type="journal article" date="2007" name="PLoS Biol.">
        <title>Survey sequencing and comparative analysis of the elephant shark (Callorhinchus milii) genome.</title>
        <authorList>
            <person name="Venkatesh B."/>
            <person name="Kirkness E.F."/>
            <person name="Loh Y.H."/>
            <person name="Halpern A.L."/>
            <person name="Lee A.P."/>
            <person name="Johnson J."/>
            <person name="Dandona N."/>
            <person name="Viswanathan L.D."/>
            <person name="Tay A."/>
            <person name="Venter J.C."/>
            <person name="Strausberg R.L."/>
            <person name="Brenner S."/>
        </authorList>
    </citation>
    <scope>NUCLEOTIDE SEQUENCE [LARGE SCALE GENOMIC DNA]</scope>
</reference>
<dbReference type="PANTHER" id="PTHR46518">
    <property type="entry name" value="COILED-COIL DOMAIN-CONTAINING PROTEIN 151"/>
    <property type="match status" value="1"/>
</dbReference>
<dbReference type="PANTHER" id="PTHR46518:SF1">
    <property type="entry name" value="OUTER DYNEIN ARM-DOCKING COMPLEX SUBUNIT 3"/>
    <property type="match status" value="1"/>
</dbReference>
<reference evidence="4" key="3">
    <citation type="journal article" date="2014" name="Nature">
        <title>Elephant shark genome provides unique insights into gnathostome evolution.</title>
        <authorList>
            <consortium name="International Elephant Shark Genome Sequencing Consortium"/>
            <person name="Venkatesh B."/>
            <person name="Lee A.P."/>
            <person name="Ravi V."/>
            <person name="Maurya A.K."/>
            <person name="Lian M.M."/>
            <person name="Swann J.B."/>
            <person name="Ohta Y."/>
            <person name="Flajnik M.F."/>
            <person name="Sutoh Y."/>
            <person name="Kasahara M."/>
            <person name="Hoon S."/>
            <person name="Gangu V."/>
            <person name="Roy S.W."/>
            <person name="Irimia M."/>
            <person name="Korzh V."/>
            <person name="Kondrychyn I."/>
            <person name="Lim Z.W."/>
            <person name="Tay B.H."/>
            <person name="Tohari S."/>
            <person name="Kong K.W."/>
            <person name="Ho S."/>
            <person name="Lorente-Galdos B."/>
            <person name="Quilez J."/>
            <person name="Marques-Bonet T."/>
            <person name="Raney B.J."/>
            <person name="Ingham P.W."/>
            <person name="Tay A."/>
            <person name="Hillier L.W."/>
            <person name="Minx P."/>
            <person name="Boehm T."/>
            <person name="Wilson R.K."/>
            <person name="Brenner S."/>
            <person name="Warren W.C."/>
        </authorList>
    </citation>
    <scope>NUCLEOTIDE SEQUENCE [LARGE SCALE GENOMIC DNA]</scope>
</reference>
<evidence type="ECO:0000313" key="4">
    <source>
        <dbReference type="Proteomes" id="UP000314986"/>
    </source>
</evidence>
<feature type="transmembrane region" description="Helical" evidence="2">
    <location>
        <begin position="134"/>
        <end position="160"/>
    </location>
</feature>
<dbReference type="STRING" id="7868.ENSCMIP00000010842"/>
<feature type="coiled-coil region" evidence="1">
    <location>
        <begin position="37"/>
        <end position="92"/>
    </location>
</feature>
<accession>A0A4W3H6P5</accession>
<dbReference type="GO" id="GO:0097542">
    <property type="term" value="C:ciliary tip"/>
    <property type="evidence" value="ECO:0007669"/>
    <property type="project" value="TreeGrafter"/>
</dbReference>
<keyword evidence="4" id="KW-1185">Reference proteome</keyword>
<evidence type="ECO:0000256" key="2">
    <source>
        <dbReference type="SAM" id="Phobius"/>
    </source>
</evidence>
<evidence type="ECO:0000313" key="3">
    <source>
        <dbReference type="Ensembl" id="ENSCMIP00000010842.1"/>
    </source>
</evidence>
<protein>
    <submittedName>
        <fullName evidence="3">Coiled-coil domain-containing protein 151-like</fullName>
    </submittedName>
</protein>
<evidence type="ECO:0000256" key="1">
    <source>
        <dbReference type="SAM" id="Coils"/>
    </source>
</evidence>